<feature type="compositionally biased region" description="Basic and acidic residues" evidence="3">
    <location>
        <begin position="305"/>
        <end position="323"/>
    </location>
</feature>
<evidence type="ECO:0000313" key="7">
    <source>
        <dbReference type="Proteomes" id="UP000011586"/>
    </source>
</evidence>
<gene>
    <name evidence="6" type="ORF">C463_11312</name>
</gene>
<dbReference type="GO" id="GO:0000160">
    <property type="term" value="P:phosphorelay signal transduction system"/>
    <property type="evidence" value="ECO:0007669"/>
    <property type="project" value="InterPro"/>
</dbReference>
<feature type="compositionally biased region" description="Basic and acidic residues" evidence="3">
    <location>
        <begin position="275"/>
        <end position="288"/>
    </location>
</feature>
<evidence type="ECO:0000313" key="6">
    <source>
        <dbReference type="EMBL" id="ELZ42161.1"/>
    </source>
</evidence>
<sequence>MPVGVHMTGPPADPRAPDASTVRVLHVDDDPAYLDLTATYLERIDETFEVTSETGVDDAIETLTTAPIDCVVSDYDMPEADGLTLLQRVRDRGVEIPFVLFTGKGSEEIASEAISAGATDYIQKSGGNDQYEVLANRVRNAVDQHRSRVALAASQERLSRFIDQSPLGTIEYDDGFRIVRVNPAAEEILGYDESELLGGTWFPLVPESDHRHVAALERDLLSDKGGYQSVNENVRRDGERIRCAWHNQVVTDAGGKSSACSRSSRTSPRRRRANARSEVERRVVDRARRAAGGDARRGRGPGGDPGERAAVRAVRRRGEPGDRRRPRLRGVRGRTERGVRRSGGVPRADRGDSRGAAPGRRGTARALERGSADTDVPADRPAGRRRSPLGLPPGAFVRASRLSQSFAESASALSNGRSSSGRSPVNRTWQSRHRAS</sequence>
<dbReference type="SMART" id="SM00091">
    <property type="entry name" value="PAS"/>
    <property type="match status" value="1"/>
</dbReference>
<evidence type="ECO:0000256" key="1">
    <source>
        <dbReference type="ARBA" id="ARBA00022553"/>
    </source>
</evidence>
<dbReference type="Gene3D" id="3.30.450.20">
    <property type="entry name" value="PAS domain"/>
    <property type="match status" value="1"/>
</dbReference>
<evidence type="ECO:0000256" key="2">
    <source>
        <dbReference type="PROSITE-ProRule" id="PRU00169"/>
    </source>
</evidence>
<dbReference type="STRING" id="1227465.C463_11312"/>
<feature type="region of interest" description="Disordered" evidence="3">
    <location>
        <begin position="252"/>
        <end position="436"/>
    </location>
</feature>
<reference evidence="6 7" key="1">
    <citation type="journal article" date="2014" name="PLoS Genet.">
        <title>Phylogenetically driven sequencing of extremely halophilic archaea reveals strategies for static and dynamic osmo-response.</title>
        <authorList>
            <person name="Becker E.A."/>
            <person name="Seitzer P.M."/>
            <person name="Tritt A."/>
            <person name="Larsen D."/>
            <person name="Krusor M."/>
            <person name="Yao A.I."/>
            <person name="Wu D."/>
            <person name="Madern D."/>
            <person name="Eisen J.A."/>
            <person name="Darling A.E."/>
            <person name="Facciotti M.T."/>
        </authorList>
    </citation>
    <scope>NUCLEOTIDE SEQUENCE [LARGE SCALE GENOMIC DNA]</scope>
    <source>
        <strain evidence="6 7">DSM 19288</strain>
    </source>
</reference>
<dbReference type="InterPro" id="IPR013767">
    <property type="entry name" value="PAS_fold"/>
</dbReference>
<dbReference type="Pfam" id="PF00072">
    <property type="entry name" value="Response_reg"/>
    <property type="match status" value="1"/>
</dbReference>
<feature type="compositionally biased region" description="Basic and acidic residues" evidence="3">
    <location>
        <begin position="366"/>
        <end position="382"/>
    </location>
</feature>
<evidence type="ECO:0000259" key="5">
    <source>
        <dbReference type="PROSITE" id="PS50112"/>
    </source>
</evidence>
<dbReference type="Proteomes" id="UP000011586">
    <property type="component" value="Unassembled WGS sequence"/>
</dbReference>
<dbReference type="GO" id="GO:0006355">
    <property type="term" value="P:regulation of DNA-templated transcription"/>
    <property type="evidence" value="ECO:0007669"/>
    <property type="project" value="InterPro"/>
</dbReference>
<keyword evidence="1 2" id="KW-0597">Phosphoprotein</keyword>
<dbReference type="SMART" id="SM00448">
    <property type="entry name" value="REC"/>
    <property type="match status" value="1"/>
</dbReference>
<comment type="caution">
    <text evidence="6">The sequence shown here is derived from an EMBL/GenBank/DDBJ whole genome shotgun (WGS) entry which is preliminary data.</text>
</comment>
<dbReference type="InterPro" id="IPR050595">
    <property type="entry name" value="Bact_response_regulator"/>
</dbReference>
<dbReference type="PANTHER" id="PTHR44591:SF3">
    <property type="entry name" value="RESPONSE REGULATORY DOMAIN-CONTAINING PROTEIN"/>
    <property type="match status" value="1"/>
</dbReference>
<dbReference type="AlphaFoldDB" id="M0E306"/>
<dbReference type="InterPro" id="IPR035965">
    <property type="entry name" value="PAS-like_dom_sf"/>
</dbReference>
<feature type="modified residue" description="4-aspartylphosphate" evidence="2">
    <location>
        <position position="74"/>
    </location>
</feature>
<dbReference type="SUPFAM" id="SSF52172">
    <property type="entry name" value="CheY-like"/>
    <property type="match status" value="1"/>
</dbReference>
<dbReference type="CDD" id="cd00156">
    <property type="entry name" value="REC"/>
    <property type="match status" value="1"/>
</dbReference>
<dbReference type="InterPro" id="IPR011006">
    <property type="entry name" value="CheY-like_superfamily"/>
</dbReference>
<evidence type="ECO:0000256" key="3">
    <source>
        <dbReference type="SAM" id="MobiDB-lite"/>
    </source>
</evidence>
<protein>
    <submittedName>
        <fullName evidence="6">HTR-like protein</fullName>
    </submittedName>
</protein>
<dbReference type="NCBIfam" id="TIGR00229">
    <property type="entry name" value="sensory_box"/>
    <property type="match status" value="1"/>
</dbReference>
<feature type="compositionally biased region" description="Low complexity" evidence="3">
    <location>
        <begin position="257"/>
        <end position="266"/>
    </location>
</feature>
<dbReference type="SUPFAM" id="SSF55785">
    <property type="entry name" value="PYP-like sensor domain (PAS domain)"/>
    <property type="match status" value="1"/>
</dbReference>
<dbReference type="PROSITE" id="PS50112">
    <property type="entry name" value="PAS"/>
    <property type="match status" value="1"/>
</dbReference>
<feature type="compositionally biased region" description="Low complexity" evidence="3">
    <location>
        <begin position="354"/>
        <end position="365"/>
    </location>
</feature>
<dbReference type="PROSITE" id="PS50110">
    <property type="entry name" value="RESPONSE_REGULATORY"/>
    <property type="match status" value="1"/>
</dbReference>
<organism evidence="6 7">
    <name type="scientific">Halorubrum californiense DSM 19288</name>
    <dbReference type="NCBI Taxonomy" id="1227465"/>
    <lineage>
        <taxon>Archaea</taxon>
        <taxon>Methanobacteriati</taxon>
        <taxon>Methanobacteriota</taxon>
        <taxon>Stenosarchaea group</taxon>
        <taxon>Halobacteria</taxon>
        <taxon>Halobacteriales</taxon>
        <taxon>Haloferacaceae</taxon>
        <taxon>Halorubrum</taxon>
    </lineage>
</organism>
<feature type="compositionally biased region" description="Low complexity" evidence="3">
    <location>
        <begin position="409"/>
        <end position="423"/>
    </location>
</feature>
<feature type="domain" description="PAS" evidence="5">
    <location>
        <begin position="154"/>
        <end position="224"/>
    </location>
</feature>
<accession>M0E306</accession>
<feature type="domain" description="Response regulatory" evidence="4">
    <location>
        <begin position="23"/>
        <end position="139"/>
    </location>
</feature>
<dbReference type="Gene3D" id="3.40.50.2300">
    <property type="match status" value="1"/>
</dbReference>
<evidence type="ECO:0000259" key="4">
    <source>
        <dbReference type="PROSITE" id="PS50110"/>
    </source>
</evidence>
<dbReference type="InterPro" id="IPR001789">
    <property type="entry name" value="Sig_transdc_resp-reg_receiver"/>
</dbReference>
<dbReference type="InterPro" id="IPR000014">
    <property type="entry name" value="PAS"/>
</dbReference>
<keyword evidence="7" id="KW-1185">Reference proteome</keyword>
<dbReference type="CDD" id="cd00130">
    <property type="entry name" value="PAS"/>
    <property type="match status" value="1"/>
</dbReference>
<dbReference type="EMBL" id="AOJK01000057">
    <property type="protein sequence ID" value="ELZ42161.1"/>
    <property type="molecule type" value="Genomic_DNA"/>
</dbReference>
<dbReference type="Pfam" id="PF00989">
    <property type="entry name" value="PAS"/>
    <property type="match status" value="1"/>
</dbReference>
<dbReference type="PANTHER" id="PTHR44591">
    <property type="entry name" value="STRESS RESPONSE REGULATOR PROTEIN 1"/>
    <property type="match status" value="1"/>
</dbReference>
<name>M0E306_9EURY</name>
<proteinExistence type="predicted"/>